<feature type="non-terminal residue" evidence="1">
    <location>
        <position position="128"/>
    </location>
</feature>
<dbReference type="Proteomes" id="UP001374535">
    <property type="component" value="Chromosome 4"/>
</dbReference>
<reference evidence="1 2" key="1">
    <citation type="journal article" date="2023" name="Life. Sci Alliance">
        <title>Evolutionary insights into 3D genome organization and epigenetic landscape of Vigna mungo.</title>
        <authorList>
            <person name="Junaid A."/>
            <person name="Singh B."/>
            <person name="Bhatia S."/>
        </authorList>
    </citation>
    <scope>NUCLEOTIDE SEQUENCE [LARGE SCALE GENOMIC DNA]</scope>
    <source>
        <strain evidence="1">Urdbean</strain>
    </source>
</reference>
<gene>
    <name evidence="1" type="ORF">V8G54_012488</name>
</gene>
<dbReference type="AlphaFoldDB" id="A0AAQ3NTR0"/>
<name>A0AAQ3NTR0_VIGMU</name>
<dbReference type="EMBL" id="CP144697">
    <property type="protein sequence ID" value="WVZ14922.1"/>
    <property type="molecule type" value="Genomic_DNA"/>
</dbReference>
<evidence type="ECO:0000313" key="1">
    <source>
        <dbReference type="EMBL" id="WVZ14922.1"/>
    </source>
</evidence>
<protein>
    <submittedName>
        <fullName evidence="1">Uncharacterized protein</fullName>
    </submittedName>
</protein>
<sequence>MTFYGRYHLHHHHRCRGRKEKVRKKIISKSSFQNKFHVGLLYKAHSRELYAFQKVRSRSPILEISESSVTGNPKIILTDDKIIKNLGVQKEIMEVHVVKHQEPNLENKRNSDMLLLYKCSGNLVHLST</sequence>
<keyword evidence="2" id="KW-1185">Reference proteome</keyword>
<organism evidence="1 2">
    <name type="scientific">Vigna mungo</name>
    <name type="common">Black gram</name>
    <name type="synonym">Phaseolus mungo</name>
    <dbReference type="NCBI Taxonomy" id="3915"/>
    <lineage>
        <taxon>Eukaryota</taxon>
        <taxon>Viridiplantae</taxon>
        <taxon>Streptophyta</taxon>
        <taxon>Embryophyta</taxon>
        <taxon>Tracheophyta</taxon>
        <taxon>Spermatophyta</taxon>
        <taxon>Magnoliopsida</taxon>
        <taxon>eudicotyledons</taxon>
        <taxon>Gunneridae</taxon>
        <taxon>Pentapetalae</taxon>
        <taxon>rosids</taxon>
        <taxon>fabids</taxon>
        <taxon>Fabales</taxon>
        <taxon>Fabaceae</taxon>
        <taxon>Papilionoideae</taxon>
        <taxon>50 kb inversion clade</taxon>
        <taxon>NPAAA clade</taxon>
        <taxon>indigoferoid/millettioid clade</taxon>
        <taxon>Phaseoleae</taxon>
        <taxon>Vigna</taxon>
    </lineage>
</organism>
<evidence type="ECO:0000313" key="2">
    <source>
        <dbReference type="Proteomes" id="UP001374535"/>
    </source>
</evidence>
<proteinExistence type="predicted"/>
<accession>A0AAQ3NTR0</accession>